<dbReference type="RefSeq" id="WP_005607668.1">
    <property type="nucleotide sequence ID" value="NZ_ADOG01000011.1"/>
</dbReference>
<reference evidence="2 3" key="1">
    <citation type="journal article" date="2010" name="J. Bacteriol.">
        <title>Comparative genomic characterization of Actinobacillus pleuropneumoniae.</title>
        <authorList>
            <person name="Xu Z."/>
            <person name="Chen X."/>
            <person name="Li L."/>
            <person name="Li T."/>
            <person name="Wang S."/>
            <person name="Chen H."/>
            <person name="Zhou R."/>
        </authorList>
    </citation>
    <scope>NUCLEOTIDE SEQUENCE [LARGE SCALE GENOMIC DNA]</scope>
    <source>
        <strain evidence="2 3">Femo</strain>
    </source>
</reference>
<dbReference type="Proteomes" id="UP000005341">
    <property type="component" value="Unassembled WGS sequence"/>
</dbReference>
<name>A0A828PW21_ACTPL</name>
<evidence type="ECO:0000313" key="3">
    <source>
        <dbReference type="Proteomes" id="UP000005341"/>
    </source>
</evidence>
<organism evidence="2 3">
    <name type="scientific">Actinobacillus pleuropneumoniae serovar 6 str. Femo</name>
    <dbReference type="NCBI Taxonomy" id="754256"/>
    <lineage>
        <taxon>Bacteria</taxon>
        <taxon>Pseudomonadati</taxon>
        <taxon>Pseudomonadota</taxon>
        <taxon>Gammaproteobacteria</taxon>
        <taxon>Pasteurellales</taxon>
        <taxon>Pasteurellaceae</taxon>
        <taxon>Actinobacillus</taxon>
    </lineage>
</organism>
<feature type="transmembrane region" description="Helical" evidence="1">
    <location>
        <begin position="19"/>
        <end position="36"/>
    </location>
</feature>
<accession>A0A828PW21</accession>
<keyword evidence="1" id="KW-0472">Membrane</keyword>
<proteinExistence type="predicted"/>
<dbReference type="EMBL" id="ADOG01000011">
    <property type="protein sequence ID" value="EFM92260.1"/>
    <property type="molecule type" value="Genomic_DNA"/>
</dbReference>
<keyword evidence="1" id="KW-1133">Transmembrane helix</keyword>
<gene>
    <name evidence="2" type="ORF">appser6_8400</name>
</gene>
<evidence type="ECO:0000256" key="1">
    <source>
        <dbReference type="SAM" id="Phobius"/>
    </source>
</evidence>
<keyword evidence="1" id="KW-0812">Transmembrane</keyword>
<comment type="caution">
    <text evidence="2">The sequence shown here is derived from an EMBL/GenBank/DDBJ whole genome shotgun (WGS) entry which is preliminary data.</text>
</comment>
<sequence>MSEQGADKAGLEISTGLKFFFKSCGVGIAVAFFLWLSPDFIKALSEFILMLKGN</sequence>
<evidence type="ECO:0000313" key="2">
    <source>
        <dbReference type="EMBL" id="EFM92260.1"/>
    </source>
</evidence>
<protein>
    <submittedName>
        <fullName evidence="2">Uncharacterized protein</fullName>
    </submittedName>
</protein>
<dbReference type="AlphaFoldDB" id="A0A828PW21"/>